<dbReference type="Proteomes" id="UP001500457">
    <property type="component" value="Unassembled WGS sequence"/>
</dbReference>
<dbReference type="RefSeq" id="WP_274232052.1">
    <property type="nucleotide sequence ID" value="NZ_BAABHQ010000011.1"/>
</dbReference>
<evidence type="ECO:0000256" key="2">
    <source>
        <dbReference type="ARBA" id="ARBA00005896"/>
    </source>
</evidence>
<dbReference type="SUPFAM" id="SSF51197">
    <property type="entry name" value="Clavaminate synthase-like"/>
    <property type="match status" value="1"/>
</dbReference>
<dbReference type="InterPro" id="IPR051323">
    <property type="entry name" value="AtsK-like"/>
</dbReference>
<name>A0ABP9EQK6_9PSEU</name>
<protein>
    <submittedName>
        <fullName evidence="8">TauD/TfdA family dioxygenase</fullName>
    </submittedName>
</protein>
<gene>
    <name evidence="8" type="ORF">GCM10023203_38860</name>
</gene>
<accession>A0ABP9EQK6</accession>
<feature type="domain" description="TauD/TfdA-like" evidence="7">
    <location>
        <begin position="9"/>
        <end position="275"/>
    </location>
</feature>
<dbReference type="Gene3D" id="3.60.130.10">
    <property type="entry name" value="Clavaminate synthase-like"/>
    <property type="match status" value="1"/>
</dbReference>
<evidence type="ECO:0000256" key="1">
    <source>
        <dbReference type="ARBA" id="ARBA00001954"/>
    </source>
</evidence>
<dbReference type="EMBL" id="BAABHQ010000011">
    <property type="protein sequence ID" value="GAA4883254.1"/>
    <property type="molecule type" value="Genomic_DNA"/>
</dbReference>
<dbReference type="GO" id="GO:0051213">
    <property type="term" value="F:dioxygenase activity"/>
    <property type="evidence" value="ECO:0007669"/>
    <property type="project" value="UniProtKB-KW"/>
</dbReference>
<dbReference type="PANTHER" id="PTHR30468">
    <property type="entry name" value="ALPHA-KETOGLUTARATE-DEPENDENT SULFONATE DIOXYGENASE"/>
    <property type="match status" value="1"/>
</dbReference>
<organism evidence="8 9">
    <name type="scientific">Actinomycetospora straminea</name>
    <dbReference type="NCBI Taxonomy" id="663607"/>
    <lineage>
        <taxon>Bacteria</taxon>
        <taxon>Bacillati</taxon>
        <taxon>Actinomycetota</taxon>
        <taxon>Actinomycetes</taxon>
        <taxon>Pseudonocardiales</taxon>
        <taxon>Pseudonocardiaceae</taxon>
        <taxon>Actinomycetospora</taxon>
    </lineage>
</organism>
<keyword evidence="5" id="KW-0560">Oxidoreductase</keyword>
<keyword evidence="9" id="KW-1185">Reference proteome</keyword>
<comment type="caution">
    <text evidence="8">The sequence shown here is derived from an EMBL/GenBank/DDBJ whole genome shotgun (WGS) entry which is preliminary data.</text>
</comment>
<proteinExistence type="inferred from homology"/>
<evidence type="ECO:0000313" key="9">
    <source>
        <dbReference type="Proteomes" id="UP001500457"/>
    </source>
</evidence>
<dbReference type="PANTHER" id="PTHR30468:SF5">
    <property type="entry name" value="ALPHA-KETOGLUTARATE-DEPENDENT SULFATE ESTER DIOXYGENASE"/>
    <property type="match status" value="1"/>
</dbReference>
<dbReference type="InterPro" id="IPR003819">
    <property type="entry name" value="TauD/TfdA-like"/>
</dbReference>
<comment type="similarity">
    <text evidence="2">Belongs to the TfdA dioxygenase family.</text>
</comment>
<keyword evidence="6" id="KW-0408">Iron</keyword>
<evidence type="ECO:0000259" key="7">
    <source>
        <dbReference type="Pfam" id="PF02668"/>
    </source>
</evidence>
<reference evidence="9" key="1">
    <citation type="journal article" date="2019" name="Int. J. Syst. Evol. Microbiol.">
        <title>The Global Catalogue of Microorganisms (GCM) 10K type strain sequencing project: providing services to taxonomists for standard genome sequencing and annotation.</title>
        <authorList>
            <consortium name="The Broad Institute Genomics Platform"/>
            <consortium name="The Broad Institute Genome Sequencing Center for Infectious Disease"/>
            <person name="Wu L."/>
            <person name="Ma J."/>
        </authorList>
    </citation>
    <scope>NUCLEOTIDE SEQUENCE [LARGE SCALE GENOMIC DNA]</scope>
    <source>
        <strain evidence="9">JCM 17983</strain>
    </source>
</reference>
<evidence type="ECO:0000313" key="8">
    <source>
        <dbReference type="EMBL" id="GAA4883254.1"/>
    </source>
</evidence>
<sequence length="302" mass="32995">MSVTTSTDIRRVAGSLGAEITGIRLGPDLPDADVADIRAAILEHKLVVFRGQDHLDDRAHAGFVRRLGPLTTAHPTITGGQEEAAILPVDSEHGNKANSWHTDVTFVDRPPAFTTLRAVVLPPFGGDTLFADTARAYAKLPAGLRSLADGLWAEHSNDYDYATTHATEGPTGATAAYHQEFTATVYRTHHPVVRVHPETGERVLQLGQFVSRILGVNGQDSRDLLALYQRHITRQENIVRWRWSPGDFAVWDNRATQHYAVDDYDDLPRKMHRVTVAGDVPVSVDGRRSIAVEGDAGAYAGA</sequence>
<keyword evidence="3" id="KW-0479">Metal-binding</keyword>
<evidence type="ECO:0000256" key="4">
    <source>
        <dbReference type="ARBA" id="ARBA00022964"/>
    </source>
</evidence>
<evidence type="ECO:0000256" key="3">
    <source>
        <dbReference type="ARBA" id="ARBA00022723"/>
    </source>
</evidence>
<evidence type="ECO:0000256" key="5">
    <source>
        <dbReference type="ARBA" id="ARBA00023002"/>
    </source>
</evidence>
<evidence type="ECO:0000256" key="6">
    <source>
        <dbReference type="ARBA" id="ARBA00023004"/>
    </source>
</evidence>
<dbReference type="Pfam" id="PF02668">
    <property type="entry name" value="TauD"/>
    <property type="match status" value="1"/>
</dbReference>
<comment type="cofactor">
    <cofactor evidence="1">
        <name>Fe(2+)</name>
        <dbReference type="ChEBI" id="CHEBI:29033"/>
    </cofactor>
</comment>
<keyword evidence="4 8" id="KW-0223">Dioxygenase</keyword>
<dbReference type="InterPro" id="IPR042098">
    <property type="entry name" value="TauD-like_sf"/>
</dbReference>